<accession>A0A829Y997</accession>
<dbReference type="AlphaFoldDB" id="A0A829Y997"/>
<gene>
    <name evidence="1" type="ORF">GCM10011487_11520</name>
</gene>
<dbReference type="Proteomes" id="UP000445000">
    <property type="component" value="Unassembled WGS sequence"/>
</dbReference>
<evidence type="ECO:0000313" key="2">
    <source>
        <dbReference type="Proteomes" id="UP000445000"/>
    </source>
</evidence>
<protein>
    <submittedName>
        <fullName evidence="1">Uncharacterized protein</fullName>
    </submittedName>
</protein>
<keyword evidence="2" id="KW-1185">Reference proteome</keyword>
<evidence type="ECO:0000313" key="1">
    <source>
        <dbReference type="EMBL" id="GFE79152.1"/>
    </source>
</evidence>
<proteinExistence type="predicted"/>
<comment type="caution">
    <text evidence="1">The sequence shown here is derived from an EMBL/GenBank/DDBJ whole genome shotgun (WGS) entry which is preliminary data.</text>
</comment>
<name>A0A829Y997_9GAMM</name>
<sequence>MHTHNIRSAGALYVERLQQAVRVMKGLSEDERSHFDIDLFAIRNKSGVSACIAGFCGFDPWFQAEGFMTTVGDDKSLSRGQVSIPVEIFFGTEEPFYRSGYGPAFRDRPISVDQAIAALNRAIASFDASSNTETPSAGASRAD</sequence>
<organism evidence="1 2">
    <name type="scientific">Steroidobacter agaridevorans</name>
    <dbReference type="NCBI Taxonomy" id="2695856"/>
    <lineage>
        <taxon>Bacteria</taxon>
        <taxon>Pseudomonadati</taxon>
        <taxon>Pseudomonadota</taxon>
        <taxon>Gammaproteobacteria</taxon>
        <taxon>Steroidobacterales</taxon>
        <taxon>Steroidobacteraceae</taxon>
        <taxon>Steroidobacter</taxon>
    </lineage>
</organism>
<reference evidence="2" key="1">
    <citation type="submission" date="2020-01" db="EMBL/GenBank/DDBJ databases">
        <title>'Steroidobacter agaridevorans' sp. nov., agar-degrading bacteria isolated from rhizosphere soils.</title>
        <authorList>
            <person name="Ikenaga M."/>
            <person name="Kataoka M."/>
            <person name="Murouchi A."/>
            <person name="Katsuragi S."/>
            <person name="Sakai M."/>
        </authorList>
    </citation>
    <scope>NUCLEOTIDE SEQUENCE [LARGE SCALE GENOMIC DNA]</scope>
    <source>
        <strain evidence="2">YU21-B</strain>
    </source>
</reference>
<dbReference type="RefSeq" id="WP_129640809.1">
    <property type="nucleotide sequence ID" value="NZ_BLJN01000001.1"/>
</dbReference>
<dbReference type="EMBL" id="BLJN01000001">
    <property type="protein sequence ID" value="GFE79152.1"/>
    <property type="molecule type" value="Genomic_DNA"/>
</dbReference>